<dbReference type="AlphaFoldDB" id="A0A480A1J1"/>
<dbReference type="RefSeq" id="WP_236104058.1">
    <property type="nucleotide sequence ID" value="NZ_BJCE01000067.1"/>
</dbReference>
<comment type="caution">
    <text evidence="1">The sequence shown here is derived from an EMBL/GenBank/DDBJ whole genome shotgun (WGS) entry which is preliminary data.</text>
</comment>
<protein>
    <recommendedName>
        <fullName evidence="3">DUF1643 domain-containing protein</fullName>
    </recommendedName>
</protein>
<proteinExistence type="predicted"/>
<organism evidence="1 2">
    <name type="scientific">Sphaerospermopsis reniformis</name>
    <dbReference type="NCBI Taxonomy" id="531300"/>
    <lineage>
        <taxon>Bacteria</taxon>
        <taxon>Bacillati</taxon>
        <taxon>Cyanobacteriota</taxon>
        <taxon>Cyanophyceae</taxon>
        <taxon>Nostocales</taxon>
        <taxon>Aphanizomenonaceae</taxon>
        <taxon>Sphaerospermopsis</taxon>
    </lineage>
</organism>
<gene>
    <name evidence="1" type="ORF">SR1949_23080</name>
</gene>
<accession>A0A480A1J1</accession>
<evidence type="ECO:0000313" key="2">
    <source>
        <dbReference type="Proteomes" id="UP000300142"/>
    </source>
</evidence>
<reference evidence="2" key="1">
    <citation type="submission" date="2019-02" db="EMBL/GenBank/DDBJ databases">
        <title>Draft genome sequence of Sphaerospermopsis reniformis NIES-1949.</title>
        <authorList>
            <person name="Yamaguchi H."/>
            <person name="Suzuki S."/>
            <person name="Kawachi M."/>
        </authorList>
    </citation>
    <scope>NUCLEOTIDE SEQUENCE [LARGE SCALE GENOMIC DNA]</scope>
    <source>
        <strain evidence="2">NIES-1949</strain>
    </source>
</reference>
<name>A0A480A1J1_9CYAN</name>
<dbReference type="EMBL" id="BJCE01000067">
    <property type="protein sequence ID" value="GCL37201.1"/>
    <property type="molecule type" value="Genomic_DNA"/>
</dbReference>
<evidence type="ECO:0000313" key="1">
    <source>
        <dbReference type="EMBL" id="GCL37201.1"/>
    </source>
</evidence>
<dbReference type="Pfam" id="PF07799">
    <property type="entry name" value="DUF1643"/>
    <property type="match status" value="1"/>
</dbReference>
<sequence length="165" mass="19280">MNKIKNDEMEKYAEIVGNYRYLLGRKWDENLQKVTFVMLNPSTADQKNDDPTLRKCIHFAKYWGYGSLEVVNLFAYRATNPRELCQVDEPIGKQNDDYIKLAIKNTSLIILAWGTKGSFNNRDQEVINLIYDHNSLYCLGLTKYGYPRHPLYVKKDTQAIIFTQN</sequence>
<dbReference type="Proteomes" id="UP000300142">
    <property type="component" value="Unassembled WGS sequence"/>
</dbReference>
<evidence type="ECO:0008006" key="3">
    <source>
        <dbReference type="Google" id="ProtNLM"/>
    </source>
</evidence>
<dbReference type="InterPro" id="IPR012441">
    <property type="entry name" value="DUF1643"/>
</dbReference>
<keyword evidence="2" id="KW-1185">Reference proteome</keyword>